<evidence type="ECO:0000259" key="7">
    <source>
        <dbReference type="PROSITE" id="PS50109"/>
    </source>
</evidence>
<organism evidence="10">
    <name type="scientific">marine sediment metagenome</name>
    <dbReference type="NCBI Taxonomy" id="412755"/>
    <lineage>
        <taxon>unclassified sequences</taxon>
        <taxon>metagenomes</taxon>
        <taxon>ecological metagenomes</taxon>
    </lineage>
</organism>
<keyword evidence="4" id="KW-0418">Kinase</keyword>
<reference evidence="10" key="1">
    <citation type="journal article" date="2015" name="Nature">
        <title>Complex archaea that bridge the gap between prokaryotes and eukaryotes.</title>
        <authorList>
            <person name="Spang A."/>
            <person name="Saw J.H."/>
            <person name="Jorgensen S.L."/>
            <person name="Zaremba-Niedzwiedzka K."/>
            <person name="Martijn J."/>
            <person name="Lind A.E."/>
            <person name="van Eijk R."/>
            <person name="Schleper C."/>
            <person name="Guy L."/>
            <person name="Ettema T.J."/>
        </authorList>
    </citation>
    <scope>NUCLEOTIDE SEQUENCE</scope>
</reference>
<gene>
    <name evidence="10" type="ORF">LCGC14_1194280</name>
</gene>
<dbReference type="PANTHER" id="PTHR43065:SF10">
    <property type="entry name" value="PEROXIDE STRESS-ACTIVATED HISTIDINE KINASE MAK3"/>
    <property type="match status" value="1"/>
</dbReference>
<evidence type="ECO:0008006" key="11">
    <source>
        <dbReference type="Google" id="ProtNLM"/>
    </source>
</evidence>
<protein>
    <recommendedName>
        <fullName evidence="11">Histidine kinase domain-containing protein</fullName>
    </recommendedName>
</protein>
<evidence type="ECO:0000313" key="10">
    <source>
        <dbReference type="EMBL" id="KKM94850.1"/>
    </source>
</evidence>
<dbReference type="Gene3D" id="3.30.565.10">
    <property type="entry name" value="Histidine kinase-like ATPase, C-terminal domain"/>
    <property type="match status" value="1"/>
</dbReference>
<dbReference type="Gene3D" id="3.30.450.20">
    <property type="entry name" value="PAS domain"/>
    <property type="match status" value="1"/>
</dbReference>
<proteinExistence type="predicted"/>
<evidence type="ECO:0000256" key="3">
    <source>
        <dbReference type="ARBA" id="ARBA00022741"/>
    </source>
</evidence>
<evidence type="ECO:0000256" key="6">
    <source>
        <dbReference type="ARBA" id="ARBA00023012"/>
    </source>
</evidence>
<dbReference type="GO" id="GO:0005524">
    <property type="term" value="F:ATP binding"/>
    <property type="evidence" value="ECO:0007669"/>
    <property type="project" value="UniProtKB-KW"/>
</dbReference>
<dbReference type="Pfam" id="PF00512">
    <property type="entry name" value="HisKA"/>
    <property type="match status" value="1"/>
</dbReference>
<comment type="caution">
    <text evidence="10">The sequence shown here is derived from an EMBL/GenBank/DDBJ whole genome shotgun (WGS) entry which is preliminary data.</text>
</comment>
<dbReference type="InterPro" id="IPR035965">
    <property type="entry name" value="PAS-like_dom_sf"/>
</dbReference>
<dbReference type="GO" id="GO:0000155">
    <property type="term" value="F:phosphorelay sensor kinase activity"/>
    <property type="evidence" value="ECO:0007669"/>
    <property type="project" value="InterPro"/>
</dbReference>
<dbReference type="Pfam" id="PF13426">
    <property type="entry name" value="PAS_9"/>
    <property type="match status" value="1"/>
</dbReference>
<keyword evidence="5" id="KW-0067">ATP-binding</keyword>
<dbReference type="PANTHER" id="PTHR43065">
    <property type="entry name" value="SENSOR HISTIDINE KINASE"/>
    <property type="match status" value="1"/>
</dbReference>
<keyword evidence="6" id="KW-0902">Two-component regulatory system</keyword>
<dbReference type="Gene3D" id="1.10.287.130">
    <property type="match status" value="1"/>
</dbReference>
<dbReference type="PROSITE" id="PS50113">
    <property type="entry name" value="PAC"/>
    <property type="match status" value="1"/>
</dbReference>
<dbReference type="PROSITE" id="PS50112">
    <property type="entry name" value="PAS"/>
    <property type="match status" value="1"/>
</dbReference>
<evidence type="ECO:0000256" key="2">
    <source>
        <dbReference type="ARBA" id="ARBA00022679"/>
    </source>
</evidence>
<dbReference type="PROSITE" id="PS50109">
    <property type="entry name" value="HIS_KIN"/>
    <property type="match status" value="1"/>
</dbReference>
<dbReference type="InterPro" id="IPR005467">
    <property type="entry name" value="His_kinase_dom"/>
</dbReference>
<dbReference type="SMART" id="SM00388">
    <property type="entry name" value="HisKA"/>
    <property type="match status" value="1"/>
</dbReference>
<dbReference type="AlphaFoldDB" id="A0A0F9P193"/>
<evidence type="ECO:0000259" key="8">
    <source>
        <dbReference type="PROSITE" id="PS50112"/>
    </source>
</evidence>
<dbReference type="EMBL" id="LAZR01006087">
    <property type="protein sequence ID" value="KKM94850.1"/>
    <property type="molecule type" value="Genomic_DNA"/>
</dbReference>
<keyword evidence="3" id="KW-0547">Nucleotide-binding</keyword>
<dbReference type="InterPro" id="IPR001610">
    <property type="entry name" value="PAC"/>
</dbReference>
<feature type="domain" description="Histidine kinase" evidence="7">
    <location>
        <begin position="152"/>
        <end position="280"/>
    </location>
</feature>
<evidence type="ECO:0000259" key="9">
    <source>
        <dbReference type="PROSITE" id="PS50113"/>
    </source>
</evidence>
<dbReference type="InterPro" id="IPR036097">
    <property type="entry name" value="HisK_dim/P_sf"/>
</dbReference>
<keyword evidence="2" id="KW-0808">Transferase</keyword>
<dbReference type="InterPro" id="IPR003661">
    <property type="entry name" value="HisK_dim/P_dom"/>
</dbReference>
<sequence length="280" mass="31948">MENVFKDKKYIQEIALQSINDGVFVFDRNRKIHVFNTACERIGGFSKEEVKKNDYSCLDIFKCHSSDGPNLSLCPGLELFEGKRSKISREYLIKTKDGGQKWVITNYSSIKNEKGEIEYVVGVISDITERKRFNNEFIKSKTLSTLGQFSSELAHEIKNPLNAITIQLLLLEREINKNNLNSKKELHEVVRVVKEEIARLNKLMEDCLEFARSGNLNRTYEDVGQIIKELSALVNPHADLKGVNIHLKIGERCPQILIDKDKLKQALLNIIINAIEAMPG</sequence>
<dbReference type="InterPro" id="IPR000014">
    <property type="entry name" value="PAS"/>
</dbReference>
<feature type="domain" description="PAS" evidence="8">
    <location>
        <begin position="15"/>
        <end position="50"/>
    </location>
</feature>
<feature type="domain" description="PAC" evidence="9">
    <location>
        <begin position="87"/>
        <end position="139"/>
    </location>
</feature>
<feature type="non-terminal residue" evidence="10">
    <location>
        <position position="280"/>
    </location>
</feature>
<dbReference type="SUPFAM" id="SSF47384">
    <property type="entry name" value="Homodimeric domain of signal transducing histidine kinase"/>
    <property type="match status" value="1"/>
</dbReference>
<dbReference type="InterPro" id="IPR036890">
    <property type="entry name" value="HATPase_C_sf"/>
</dbReference>
<dbReference type="SUPFAM" id="SSF55785">
    <property type="entry name" value="PYP-like sensor domain (PAS domain)"/>
    <property type="match status" value="1"/>
</dbReference>
<evidence type="ECO:0000256" key="5">
    <source>
        <dbReference type="ARBA" id="ARBA00022840"/>
    </source>
</evidence>
<evidence type="ECO:0000256" key="1">
    <source>
        <dbReference type="ARBA" id="ARBA00022553"/>
    </source>
</evidence>
<accession>A0A0F9P193</accession>
<dbReference type="CDD" id="cd00130">
    <property type="entry name" value="PAS"/>
    <property type="match status" value="1"/>
</dbReference>
<dbReference type="SMART" id="SM00086">
    <property type="entry name" value="PAC"/>
    <property type="match status" value="1"/>
</dbReference>
<dbReference type="InterPro" id="IPR000700">
    <property type="entry name" value="PAS-assoc_C"/>
</dbReference>
<evidence type="ECO:0000256" key="4">
    <source>
        <dbReference type="ARBA" id="ARBA00022777"/>
    </source>
</evidence>
<name>A0A0F9P193_9ZZZZ</name>
<dbReference type="SUPFAM" id="SSF55874">
    <property type="entry name" value="ATPase domain of HSP90 chaperone/DNA topoisomerase II/histidine kinase"/>
    <property type="match status" value="1"/>
</dbReference>
<dbReference type="CDD" id="cd00082">
    <property type="entry name" value="HisKA"/>
    <property type="match status" value="1"/>
</dbReference>
<keyword evidence="1" id="KW-0597">Phosphoprotein</keyword>
<dbReference type="NCBIfam" id="TIGR00229">
    <property type="entry name" value="sensory_box"/>
    <property type="match status" value="1"/>
</dbReference>